<sequence>MTTPQLATKYVFSLSIKVGTPIVAGDLGYGIRRVIPVLGGTVQGEGIKGTIHSGGADFQIIRPDGFTELEAKYTFELDDGAVIYIENIGVRFGPKAALDRIARGEAVDPALIYFRSVPRFETGHPRYRWLMQSLFIGVGARHPDRVELAVHQAL</sequence>
<dbReference type="HAMAP" id="MF_00775">
    <property type="entry name" value="UPF0311"/>
    <property type="match status" value="1"/>
</dbReference>
<dbReference type="PANTHER" id="PTHR37315:SF1">
    <property type="entry name" value="UPF0311 PROTEIN BLR7842"/>
    <property type="match status" value="1"/>
</dbReference>
<accession>A0A7G6U0P7</accession>
<dbReference type="PANTHER" id="PTHR37315">
    <property type="entry name" value="UPF0311 PROTEIN BLR7842"/>
    <property type="match status" value="1"/>
</dbReference>
<dbReference type="AlphaFoldDB" id="A0A7G6U0P7"/>
<dbReference type="Proteomes" id="UP000515291">
    <property type="component" value="Chromosome"/>
</dbReference>
<proteinExistence type="inferred from homology"/>
<dbReference type="RefSeq" id="WP_184511530.1">
    <property type="nucleotide sequence ID" value="NZ_CP050292.1"/>
</dbReference>
<reference evidence="3" key="1">
    <citation type="journal article" date="2020" name="Mol. Plant Microbe">
        <title>Rhizobial microsymbionts of the narrowly endemic Oxytropis species growing in Kamchatka are characterized by significant genetic diversity and possess a set of genes that are associated with T3SS and T6SS secretion systems and can affect the development of symbiosis.</title>
        <authorList>
            <person name="Safronova V."/>
            <person name="Guro P."/>
            <person name="Sazanova A."/>
            <person name="Kuznetsova I."/>
            <person name="Belimov A."/>
            <person name="Yakubov V."/>
            <person name="Chirak E."/>
            <person name="Afonin A."/>
            <person name="Gogolev Y."/>
            <person name="Andronov E."/>
            <person name="Tikhonovich I."/>
        </authorList>
    </citation>
    <scope>NUCLEOTIDE SEQUENCE [LARGE SCALE GENOMIC DNA]</scope>
    <source>
        <strain evidence="3">581</strain>
    </source>
</reference>
<comment type="similarity">
    <text evidence="1">Belongs to the UPF0311 family.</text>
</comment>
<name>A0A7G6U0P7_9BRAD</name>
<gene>
    <name evidence="2" type="ORF">HB776_16045</name>
</gene>
<protein>
    <recommendedName>
        <fullName evidence="1">UPF0311 protein HB776_16045</fullName>
    </recommendedName>
</protein>
<organism evidence="2 3">
    <name type="scientific">Tardiphaga robiniae</name>
    <dbReference type="NCBI Taxonomy" id="943830"/>
    <lineage>
        <taxon>Bacteria</taxon>
        <taxon>Pseudomonadati</taxon>
        <taxon>Pseudomonadota</taxon>
        <taxon>Alphaproteobacteria</taxon>
        <taxon>Hyphomicrobiales</taxon>
        <taxon>Nitrobacteraceae</taxon>
        <taxon>Tardiphaga</taxon>
    </lineage>
</organism>
<evidence type="ECO:0000256" key="1">
    <source>
        <dbReference type="HAMAP-Rule" id="MF_00775"/>
    </source>
</evidence>
<evidence type="ECO:0000313" key="3">
    <source>
        <dbReference type="Proteomes" id="UP000515291"/>
    </source>
</evidence>
<dbReference type="InterPro" id="IPR020915">
    <property type="entry name" value="UPF0311"/>
</dbReference>
<evidence type="ECO:0000313" key="2">
    <source>
        <dbReference type="EMBL" id="QND72579.1"/>
    </source>
</evidence>
<dbReference type="KEGG" id="trb:HB776_16045"/>
<dbReference type="Pfam" id="PF11578">
    <property type="entry name" value="DUF3237"/>
    <property type="match status" value="1"/>
</dbReference>
<dbReference type="EMBL" id="CP050292">
    <property type="protein sequence ID" value="QND72579.1"/>
    <property type="molecule type" value="Genomic_DNA"/>
</dbReference>
<dbReference type="Gene3D" id="2.40.160.20">
    <property type="match status" value="1"/>
</dbReference>